<comment type="catalytic activity">
    <reaction evidence="7 9 10">
        <text>2-(2-carboxy-4-methylthiazol-5-yl)ethyl phosphate + 4-amino-2-methyl-5-(diphosphooxymethyl)pyrimidine + 2 H(+) = thiamine phosphate + CO2 + diphosphate</text>
        <dbReference type="Rhea" id="RHEA:47848"/>
        <dbReference type="ChEBI" id="CHEBI:15378"/>
        <dbReference type="ChEBI" id="CHEBI:16526"/>
        <dbReference type="ChEBI" id="CHEBI:33019"/>
        <dbReference type="ChEBI" id="CHEBI:37575"/>
        <dbReference type="ChEBI" id="CHEBI:57841"/>
        <dbReference type="ChEBI" id="CHEBI:62890"/>
        <dbReference type="EC" id="2.5.1.3"/>
    </reaction>
</comment>
<evidence type="ECO:0000313" key="13">
    <source>
        <dbReference type="EMBL" id="MBT1710816.1"/>
    </source>
</evidence>
<evidence type="ECO:0000256" key="3">
    <source>
        <dbReference type="ARBA" id="ARBA00022723"/>
    </source>
</evidence>
<gene>
    <name evidence="9" type="primary">thiE</name>
    <name evidence="13" type="ORF">KK062_21420</name>
</gene>
<evidence type="ECO:0000256" key="1">
    <source>
        <dbReference type="ARBA" id="ARBA00005165"/>
    </source>
</evidence>
<reference evidence="13 14" key="1">
    <citation type="submission" date="2021-05" db="EMBL/GenBank/DDBJ databases">
        <title>A Polyphasic approach of four new species of the genus Ohtaekwangia: Ohtaekwangia histidinii sp. nov., Ohtaekwangia cretensis sp. nov., Ohtaekwangia indiensis sp. nov., Ohtaekwangia reichenbachii sp. nov. from diverse environment.</title>
        <authorList>
            <person name="Octaviana S."/>
        </authorList>
    </citation>
    <scope>NUCLEOTIDE SEQUENCE [LARGE SCALE GENOMIC DNA]</scope>
    <source>
        <strain evidence="13 14">PWU5</strain>
    </source>
</reference>
<evidence type="ECO:0000256" key="5">
    <source>
        <dbReference type="ARBA" id="ARBA00022977"/>
    </source>
</evidence>
<dbReference type="GO" id="GO:0009229">
    <property type="term" value="P:thiamine diphosphate biosynthetic process"/>
    <property type="evidence" value="ECO:0007669"/>
    <property type="project" value="UniProtKB-UniRule"/>
</dbReference>
<evidence type="ECO:0000256" key="2">
    <source>
        <dbReference type="ARBA" id="ARBA00022679"/>
    </source>
</evidence>
<dbReference type="PANTHER" id="PTHR20857:SF15">
    <property type="entry name" value="THIAMINE-PHOSPHATE SYNTHASE"/>
    <property type="match status" value="1"/>
</dbReference>
<feature type="binding site" evidence="9">
    <location>
        <position position="166"/>
    </location>
    <ligand>
        <name>2-[(2R,5Z)-2-carboxy-4-methylthiazol-5(2H)-ylidene]ethyl phosphate</name>
        <dbReference type="ChEBI" id="CHEBI:62899"/>
    </ligand>
</feature>
<dbReference type="Pfam" id="PF02581">
    <property type="entry name" value="TMP-TENI"/>
    <property type="match status" value="1"/>
</dbReference>
<dbReference type="CDD" id="cd00564">
    <property type="entry name" value="TMP_TenI"/>
    <property type="match status" value="1"/>
</dbReference>
<feature type="binding site" evidence="9">
    <location>
        <position position="133"/>
    </location>
    <ligand>
        <name>4-amino-2-methyl-5-(diphosphooxymethyl)pyrimidine</name>
        <dbReference type="ChEBI" id="CHEBI:57841"/>
    </ligand>
</feature>
<comment type="caution">
    <text evidence="9">Lacks conserved residue(s) required for the propagation of feature annotation.</text>
</comment>
<dbReference type="GO" id="GO:0009228">
    <property type="term" value="P:thiamine biosynthetic process"/>
    <property type="evidence" value="ECO:0007669"/>
    <property type="project" value="UniProtKB-KW"/>
</dbReference>
<comment type="catalytic activity">
    <reaction evidence="8 9 10">
        <text>2-[(2R,5Z)-2-carboxy-4-methylthiazol-5(2H)-ylidene]ethyl phosphate + 4-amino-2-methyl-5-(diphosphooxymethyl)pyrimidine + 2 H(+) = thiamine phosphate + CO2 + diphosphate</text>
        <dbReference type="Rhea" id="RHEA:47844"/>
        <dbReference type="ChEBI" id="CHEBI:15378"/>
        <dbReference type="ChEBI" id="CHEBI:16526"/>
        <dbReference type="ChEBI" id="CHEBI:33019"/>
        <dbReference type="ChEBI" id="CHEBI:37575"/>
        <dbReference type="ChEBI" id="CHEBI:57841"/>
        <dbReference type="ChEBI" id="CHEBI:62899"/>
        <dbReference type="EC" id="2.5.1.3"/>
    </reaction>
</comment>
<dbReference type="AlphaFoldDB" id="A0AAP2GRJ3"/>
<evidence type="ECO:0000256" key="9">
    <source>
        <dbReference type="HAMAP-Rule" id="MF_00097"/>
    </source>
</evidence>
<dbReference type="GO" id="GO:0004789">
    <property type="term" value="F:thiamine-phosphate diphosphorylase activity"/>
    <property type="evidence" value="ECO:0007669"/>
    <property type="project" value="UniProtKB-UniRule"/>
</dbReference>
<dbReference type="InterPro" id="IPR036206">
    <property type="entry name" value="ThiamineP_synth_sf"/>
</dbReference>
<feature type="binding site" evidence="9">
    <location>
        <position position="65"/>
    </location>
    <ligand>
        <name>4-amino-2-methyl-5-(diphosphooxymethyl)pyrimidine</name>
        <dbReference type="ChEBI" id="CHEBI:57841"/>
    </ligand>
</feature>
<sequence length="214" mass="23442">MFSRVQYISQGTTPLEQRQNIHAALDAGCTWIQLRLKGQEEAVVRSLAEAVRKLCAEYKAFFIVNDHARIALETDAHGVHLGLKDMPVTEARTIVGSTRIIGGTANTLEDLHQRIAEGCDYIGLGPFRFTTTKAKLSPMLGLEGYTTLLKALQRGDINIPVYAIGGITLEDVPALRERGVYGVALSGAITHAVDKRQTVDQLKEILYAATTHSR</sequence>
<keyword evidence="14" id="KW-1185">Reference proteome</keyword>
<dbReference type="Proteomes" id="UP001319080">
    <property type="component" value="Unassembled WGS sequence"/>
</dbReference>
<keyword evidence="3 9" id="KW-0479">Metal-binding</keyword>
<name>A0AAP2GRJ3_9BACT</name>
<organism evidence="13 14">
    <name type="scientific">Dawidia cretensis</name>
    <dbReference type="NCBI Taxonomy" id="2782350"/>
    <lineage>
        <taxon>Bacteria</taxon>
        <taxon>Pseudomonadati</taxon>
        <taxon>Bacteroidota</taxon>
        <taxon>Cytophagia</taxon>
        <taxon>Cytophagales</taxon>
        <taxon>Chryseotaleaceae</taxon>
        <taxon>Dawidia</taxon>
    </lineage>
</organism>
<evidence type="ECO:0000256" key="6">
    <source>
        <dbReference type="ARBA" id="ARBA00047334"/>
    </source>
</evidence>
<evidence type="ECO:0000256" key="8">
    <source>
        <dbReference type="ARBA" id="ARBA00047883"/>
    </source>
</evidence>
<feature type="binding site" evidence="9">
    <location>
        <begin position="33"/>
        <end position="37"/>
    </location>
    <ligand>
        <name>4-amino-2-methyl-5-(diphosphooxymethyl)pyrimidine</name>
        <dbReference type="ChEBI" id="CHEBI:57841"/>
    </ligand>
</feature>
<feature type="binding site" evidence="9">
    <location>
        <position position="85"/>
    </location>
    <ligand>
        <name>Mg(2+)</name>
        <dbReference type="ChEBI" id="CHEBI:18420"/>
    </ligand>
</feature>
<dbReference type="GO" id="GO:0000287">
    <property type="term" value="F:magnesium ion binding"/>
    <property type="evidence" value="ECO:0007669"/>
    <property type="project" value="UniProtKB-UniRule"/>
</dbReference>
<dbReference type="EMBL" id="JAHESE010000026">
    <property type="protein sequence ID" value="MBT1710816.1"/>
    <property type="molecule type" value="Genomic_DNA"/>
</dbReference>
<dbReference type="HAMAP" id="MF_00097">
    <property type="entry name" value="TMP_synthase"/>
    <property type="match status" value="1"/>
</dbReference>
<dbReference type="Gene3D" id="3.20.20.70">
    <property type="entry name" value="Aldolase class I"/>
    <property type="match status" value="1"/>
</dbReference>
<dbReference type="RefSeq" id="WP_254086392.1">
    <property type="nucleotide sequence ID" value="NZ_JAHESE010000026.1"/>
</dbReference>
<dbReference type="EC" id="2.5.1.3" evidence="9"/>
<comment type="function">
    <text evidence="9">Condenses 4-methyl-5-(beta-hydroxyethyl)thiazole monophosphate (THZ-P) and 2-methyl-4-amino-5-hydroxymethyl pyrimidine pyrophosphate (HMP-PP) to form thiamine monophosphate (TMP).</text>
</comment>
<feature type="binding site" evidence="9">
    <location>
        <position position="66"/>
    </location>
    <ligand>
        <name>Mg(2+)</name>
        <dbReference type="ChEBI" id="CHEBI:18420"/>
    </ligand>
</feature>
<dbReference type="NCBIfam" id="NF000736">
    <property type="entry name" value="PRK00043.2-3"/>
    <property type="match status" value="1"/>
</dbReference>
<dbReference type="InterPro" id="IPR034291">
    <property type="entry name" value="TMP_synthase"/>
</dbReference>
<proteinExistence type="inferred from homology"/>
<evidence type="ECO:0000313" key="14">
    <source>
        <dbReference type="Proteomes" id="UP001319080"/>
    </source>
</evidence>
<dbReference type="PANTHER" id="PTHR20857">
    <property type="entry name" value="THIAMINE-PHOSPHATE PYROPHOSPHORYLASE"/>
    <property type="match status" value="1"/>
</dbReference>
<evidence type="ECO:0000256" key="11">
    <source>
        <dbReference type="RuleBase" id="RU004253"/>
    </source>
</evidence>
<evidence type="ECO:0000256" key="10">
    <source>
        <dbReference type="RuleBase" id="RU003826"/>
    </source>
</evidence>
<comment type="similarity">
    <text evidence="9 10">Belongs to the thiamine-phosphate synthase family.</text>
</comment>
<evidence type="ECO:0000259" key="12">
    <source>
        <dbReference type="Pfam" id="PF02581"/>
    </source>
</evidence>
<comment type="catalytic activity">
    <reaction evidence="6 9 10">
        <text>4-methyl-5-(2-phosphooxyethyl)-thiazole + 4-amino-2-methyl-5-(diphosphooxymethyl)pyrimidine + H(+) = thiamine phosphate + diphosphate</text>
        <dbReference type="Rhea" id="RHEA:22328"/>
        <dbReference type="ChEBI" id="CHEBI:15378"/>
        <dbReference type="ChEBI" id="CHEBI:33019"/>
        <dbReference type="ChEBI" id="CHEBI:37575"/>
        <dbReference type="ChEBI" id="CHEBI:57841"/>
        <dbReference type="ChEBI" id="CHEBI:58296"/>
        <dbReference type="EC" id="2.5.1.3"/>
    </reaction>
</comment>
<comment type="caution">
    <text evidence="13">The sequence shown here is derived from an EMBL/GenBank/DDBJ whole genome shotgun (WGS) entry which is preliminary data.</text>
</comment>
<dbReference type="NCBIfam" id="TIGR00693">
    <property type="entry name" value="thiE"/>
    <property type="match status" value="1"/>
</dbReference>
<comment type="cofactor">
    <cofactor evidence="9">
        <name>Mg(2+)</name>
        <dbReference type="ChEBI" id="CHEBI:18420"/>
    </cofactor>
    <text evidence="9">Binds 1 Mg(2+) ion per subunit.</text>
</comment>
<feature type="binding site" evidence="9">
    <location>
        <position position="104"/>
    </location>
    <ligand>
        <name>4-amino-2-methyl-5-(diphosphooxymethyl)pyrimidine</name>
        <dbReference type="ChEBI" id="CHEBI:57841"/>
    </ligand>
</feature>
<accession>A0AAP2GRJ3</accession>
<keyword evidence="4 9" id="KW-0460">Magnesium</keyword>
<protein>
    <recommendedName>
        <fullName evidence="9">Thiamine-phosphate synthase</fullName>
        <shortName evidence="9">TP synthase</shortName>
        <shortName evidence="9">TPS</shortName>
        <ecNumber evidence="9">2.5.1.3</ecNumber>
    </recommendedName>
    <alternativeName>
        <fullName evidence="9">Thiamine-phosphate pyrophosphorylase</fullName>
        <shortName evidence="9">TMP pyrophosphorylase</shortName>
        <shortName evidence="9">TMP-PPase</shortName>
    </alternativeName>
</protein>
<dbReference type="SUPFAM" id="SSF51391">
    <property type="entry name" value="Thiamin phosphate synthase"/>
    <property type="match status" value="1"/>
</dbReference>
<keyword evidence="5 9" id="KW-0784">Thiamine biosynthesis</keyword>
<evidence type="ECO:0000256" key="7">
    <source>
        <dbReference type="ARBA" id="ARBA00047851"/>
    </source>
</evidence>
<dbReference type="InterPro" id="IPR022998">
    <property type="entry name" value="ThiamineP_synth_TenI"/>
</dbReference>
<feature type="domain" description="Thiamine phosphate synthase/TenI" evidence="12">
    <location>
        <begin position="19"/>
        <end position="189"/>
    </location>
</feature>
<evidence type="ECO:0000256" key="4">
    <source>
        <dbReference type="ARBA" id="ARBA00022842"/>
    </source>
</evidence>
<comment type="pathway">
    <text evidence="1 9 11">Cofactor biosynthesis; thiamine diphosphate biosynthesis; thiamine phosphate from 4-amino-2-methyl-5-diphosphomethylpyrimidine and 4-methyl-5-(2-phosphoethyl)-thiazole: step 1/1.</text>
</comment>
<dbReference type="GO" id="GO:0005737">
    <property type="term" value="C:cytoplasm"/>
    <property type="evidence" value="ECO:0007669"/>
    <property type="project" value="TreeGrafter"/>
</dbReference>
<keyword evidence="2 9" id="KW-0808">Transferase</keyword>
<feature type="binding site" evidence="9">
    <location>
        <begin position="130"/>
        <end position="132"/>
    </location>
    <ligand>
        <name>2-[(2R,5Z)-2-carboxy-4-methylthiazol-5(2H)-ylidene]ethyl phosphate</name>
        <dbReference type="ChEBI" id="CHEBI:62899"/>
    </ligand>
</feature>
<dbReference type="InterPro" id="IPR013785">
    <property type="entry name" value="Aldolase_TIM"/>
</dbReference>